<comment type="cofactor">
    <cofactor evidence="1">
        <name>Mg(2+)</name>
        <dbReference type="ChEBI" id="CHEBI:18420"/>
    </cofactor>
    <text evidence="1">Binds 2 magnesium ions per subunit.</text>
</comment>
<dbReference type="GO" id="GO:0046872">
    <property type="term" value="F:metal ion binding"/>
    <property type="evidence" value="ECO:0007669"/>
    <property type="project" value="UniProtKB-KW"/>
</dbReference>
<feature type="binding site" evidence="1">
    <location>
        <position position="307"/>
    </location>
    <ligand>
        <name>Mg(2+)</name>
        <dbReference type="ChEBI" id="CHEBI:18420"/>
        <label>1</label>
    </ligand>
</feature>
<keyword evidence="1" id="KW-0460">Magnesium</keyword>
<dbReference type="SUPFAM" id="SSF101478">
    <property type="entry name" value="ADP-ribosylglycohydrolase"/>
    <property type="match status" value="1"/>
</dbReference>
<feature type="binding site" evidence="1">
    <location>
        <position position="308"/>
    </location>
    <ligand>
        <name>Mg(2+)</name>
        <dbReference type="ChEBI" id="CHEBI:18420"/>
        <label>1</label>
    </ligand>
</feature>
<dbReference type="AlphaFoldDB" id="A0A5B9W0C8"/>
<evidence type="ECO:0000256" key="2">
    <source>
        <dbReference type="SAM" id="MobiDB-lite"/>
    </source>
</evidence>
<dbReference type="Proteomes" id="UP000324233">
    <property type="component" value="Chromosome"/>
</dbReference>
<keyword evidence="3" id="KW-0378">Hydrolase</keyword>
<feature type="binding site" evidence="1">
    <location>
        <position position="66"/>
    </location>
    <ligand>
        <name>Mg(2+)</name>
        <dbReference type="ChEBI" id="CHEBI:18420"/>
        <label>1</label>
    </ligand>
</feature>
<dbReference type="GO" id="GO:0047407">
    <property type="term" value="F:ADP-ribosyl-[dinitrogen reductase] hydrolase activity"/>
    <property type="evidence" value="ECO:0007669"/>
    <property type="project" value="UniProtKB-EC"/>
</dbReference>
<evidence type="ECO:0000256" key="1">
    <source>
        <dbReference type="PIRSR" id="PIRSR605502-1"/>
    </source>
</evidence>
<evidence type="ECO:0000313" key="4">
    <source>
        <dbReference type="Proteomes" id="UP000324233"/>
    </source>
</evidence>
<dbReference type="InterPro" id="IPR005502">
    <property type="entry name" value="Ribosyl_crysJ1"/>
</dbReference>
<sequence length="394" mass="42675">MPHLSRIDRVRGSLLGLAVGDALGAPLEGLTSQQIRTHYGRIKNYVDGVQAWKRKPYRWRMRGLYSDDTQQALAICDVLLECGRVDPDRLARTYVDLANPRGAFAGAHRGIGRSFRKVLANLEGGTPPLWSGHISAGIGAAMRIAPVGLFFEDQGEDLYRSVLAASIMTHRDVRSLAGALAVAHGVRRMAAGEPRDASLLLWVAADVARDEARIAEDYGEVVVSFKEHARSLSRALAHAESLLDQPRERALSALVEEANRHGAVPACRKATMGFPPACIPTCFYLLLTTDSFEEALVEVVNLGGDTDTSGAILGALAGAYYGIADIPRRWLDGLQNRCAIDLRAQALSNRTAEGLDIPDLISTEHELTRVEGETLENQAPLSRNGGDRGANRVV</sequence>
<evidence type="ECO:0000313" key="3">
    <source>
        <dbReference type="EMBL" id="QEH33699.1"/>
    </source>
</evidence>
<reference evidence="3 4" key="1">
    <citation type="submission" date="2019-08" db="EMBL/GenBank/DDBJ databases">
        <title>Deep-cultivation of Planctomycetes and their phenomic and genomic characterization uncovers novel biology.</title>
        <authorList>
            <person name="Wiegand S."/>
            <person name="Jogler M."/>
            <person name="Boedeker C."/>
            <person name="Pinto D."/>
            <person name="Vollmers J."/>
            <person name="Rivas-Marin E."/>
            <person name="Kohn T."/>
            <person name="Peeters S.H."/>
            <person name="Heuer A."/>
            <person name="Rast P."/>
            <person name="Oberbeckmann S."/>
            <person name="Bunk B."/>
            <person name="Jeske O."/>
            <person name="Meyerdierks A."/>
            <person name="Storesund J.E."/>
            <person name="Kallscheuer N."/>
            <person name="Luecker S."/>
            <person name="Lage O.M."/>
            <person name="Pohl T."/>
            <person name="Merkel B.J."/>
            <person name="Hornburger P."/>
            <person name="Mueller R.-W."/>
            <person name="Bruemmer F."/>
            <person name="Labrenz M."/>
            <person name="Spormann A.M."/>
            <person name="Op den Camp H."/>
            <person name="Overmann J."/>
            <person name="Amann R."/>
            <person name="Jetten M.S.M."/>
            <person name="Mascher T."/>
            <person name="Medema M.H."/>
            <person name="Devos D.P."/>
            <person name="Kaster A.-K."/>
            <person name="Ovreas L."/>
            <person name="Rohde M."/>
            <person name="Galperin M.Y."/>
            <person name="Jogler C."/>
        </authorList>
    </citation>
    <scope>NUCLEOTIDE SEQUENCE [LARGE SCALE GENOMIC DNA]</scope>
    <source>
        <strain evidence="3 4">OJF2</strain>
    </source>
</reference>
<keyword evidence="3" id="KW-0326">Glycosidase</keyword>
<accession>A0A5B9W0C8</accession>
<dbReference type="KEGG" id="agv:OJF2_22050"/>
<feature type="binding site" evidence="1">
    <location>
        <position position="305"/>
    </location>
    <ligand>
        <name>Mg(2+)</name>
        <dbReference type="ChEBI" id="CHEBI:18420"/>
        <label>2</label>
    </ligand>
</feature>
<dbReference type="EC" id="3.2.2.24" evidence="3"/>
<feature type="binding site" evidence="1">
    <location>
        <position position="67"/>
    </location>
    <ligand>
        <name>Mg(2+)</name>
        <dbReference type="ChEBI" id="CHEBI:18420"/>
        <label>1</label>
    </ligand>
</feature>
<dbReference type="PANTHER" id="PTHR16222">
    <property type="entry name" value="ADP-RIBOSYLGLYCOHYDROLASE"/>
    <property type="match status" value="1"/>
</dbReference>
<dbReference type="EMBL" id="CP042997">
    <property type="protein sequence ID" value="QEH33699.1"/>
    <property type="molecule type" value="Genomic_DNA"/>
</dbReference>
<gene>
    <name evidence="3" type="primary">draG_1</name>
    <name evidence="3" type="ORF">OJF2_22050</name>
</gene>
<protein>
    <submittedName>
        <fullName evidence="3">ADP-ribosyl-[dinitrogen reductase] glycohydrolase</fullName>
        <ecNumber evidence="3">3.2.2.24</ecNumber>
    </submittedName>
</protein>
<dbReference type="RefSeq" id="WP_148593712.1">
    <property type="nucleotide sequence ID" value="NZ_CP042997.1"/>
</dbReference>
<dbReference type="PANTHER" id="PTHR16222:SF12">
    <property type="entry name" value="ADP-RIBOSYLGLYCOHYDROLASE-RELATED"/>
    <property type="match status" value="1"/>
</dbReference>
<keyword evidence="4" id="KW-1185">Reference proteome</keyword>
<feature type="binding site" evidence="1">
    <location>
        <position position="68"/>
    </location>
    <ligand>
        <name>Mg(2+)</name>
        <dbReference type="ChEBI" id="CHEBI:18420"/>
        <label>1</label>
    </ligand>
</feature>
<dbReference type="InterPro" id="IPR050792">
    <property type="entry name" value="ADP-ribosylglycohydrolase"/>
</dbReference>
<organism evidence="3 4">
    <name type="scientific">Aquisphaera giovannonii</name>
    <dbReference type="NCBI Taxonomy" id="406548"/>
    <lineage>
        <taxon>Bacteria</taxon>
        <taxon>Pseudomonadati</taxon>
        <taxon>Planctomycetota</taxon>
        <taxon>Planctomycetia</taxon>
        <taxon>Isosphaerales</taxon>
        <taxon>Isosphaeraceae</taxon>
        <taxon>Aquisphaera</taxon>
    </lineage>
</organism>
<keyword evidence="1" id="KW-0479">Metal-binding</keyword>
<feature type="compositionally biased region" description="Basic and acidic residues" evidence="2">
    <location>
        <begin position="385"/>
        <end position="394"/>
    </location>
</feature>
<dbReference type="Gene3D" id="1.10.4080.10">
    <property type="entry name" value="ADP-ribosylation/Crystallin J1"/>
    <property type="match status" value="1"/>
</dbReference>
<dbReference type="InterPro" id="IPR036705">
    <property type="entry name" value="Ribosyl_crysJ1_sf"/>
</dbReference>
<dbReference type="OrthoDB" id="9798107at2"/>
<proteinExistence type="predicted"/>
<feature type="region of interest" description="Disordered" evidence="2">
    <location>
        <begin position="372"/>
        <end position="394"/>
    </location>
</feature>
<dbReference type="Pfam" id="PF03747">
    <property type="entry name" value="ADP_ribosyl_GH"/>
    <property type="match status" value="1"/>
</dbReference>
<name>A0A5B9W0C8_9BACT</name>